<organism evidence="1 2">
    <name type="scientific">Funneliformis mosseae</name>
    <name type="common">Endomycorrhizal fungus</name>
    <name type="synonym">Glomus mosseae</name>
    <dbReference type="NCBI Taxonomy" id="27381"/>
    <lineage>
        <taxon>Eukaryota</taxon>
        <taxon>Fungi</taxon>
        <taxon>Fungi incertae sedis</taxon>
        <taxon>Mucoromycota</taxon>
        <taxon>Glomeromycotina</taxon>
        <taxon>Glomeromycetes</taxon>
        <taxon>Glomerales</taxon>
        <taxon>Glomeraceae</taxon>
        <taxon>Funneliformis</taxon>
    </lineage>
</organism>
<name>A0A9N8YNT4_FUNMO</name>
<keyword evidence="2" id="KW-1185">Reference proteome</keyword>
<proteinExistence type="predicted"/>
<protein>
    <submittedName>
        <fullName evidence="1">8354_t:CDS:1</fullName>
    </submittedName>
</protein>
<comment type="caution">
    <text evidence="1">The sequence shown here is derived from an EMBL/GenBank/DDBJ whole genome shotgun (WGS) entry which is preliminary data.</text>
</comment>
<reference evidence="1" key="1">
    <citation type="submission" date="2021-06" db="EMBL/GenBank/DDBJ databases">
        <authorList>
            <person name="Kallberg Y."/>
            <person name="Tangrot J."/>
            <person name="Rosling A."/>
        </authorList>
    </citation>
    <scope>NUCLEOTIDE SEQUENCE</scope>
    <source>
        <strain evidence="1">87-6 pot B 2015</strain>
    </source>
</reference>
<evidence type="ECO:0000313" key="2">
    <source>
        <dbReference type="Proteomes" id="UP000789375"/>
    </source>
</evidence>
<dbReference type="Proteomes" id="UP000789375">
    <property type="component" value="Unassembled WGS sequence"/>
</dbReference>
<dbReference type="AlphaFoldDB" id="A0A9N8YNT4"/>
<gene>
    <name evidence="1" type="ORF">FMOSSE_LOCUS896</name>
</gene>
<accession>A0A9N8YNT4</accession>
<sequence length="52" mass="5876">MHKNIAEPDIVHPVDSDKNKALRKADQLSSYSEITGGKKVDTIEGRRMDCNY</sequence>
<evidence type="ECO:0000313" key="1">
    <source>
        <dbReference type="EMBL" id="CAG8442139.1"/>
    </source>
</evidence>
<dbReference type="EMBL" id="CAJVPP010000094">
    <property type="protein sequence ID" value="CAG8442139.1"/>
    <property type="molecule type" value="Genomic_DNA"/>
</dbReference>